<dbReference type="Pfam" id="PF12833">
    <property type="entry name" value="HTH_18"/>
    <property type="match status" value="1"/>
</dbReference>
<dbReference type="SUPFAM" id="SSF46689">
    <property type="entry name" value="Homeodomain-like"/>
    <property type="match status" value="1"/>
</dbReference>
<keyword evidence="3" id="KW-0804">Transcription</keyword>
<organism evidence="5 6">
    <name type="scientific">Corynebacterium pseudopelargi</name>
    <dbReference type="NCBI Taxonomy" id="2080757"/>
    <lineage>
        <taxon>Bacteria</taxon>
        <taxon>Bacillati</taxon>
        <taxon>Actinomycetota</taxon>
        <taxon>Actinomycetes</taxon>
        <taxon>Mycobacteriales</taxon>
        <taxon>Corynebacteriaceae</taxon>
        <taxon>Corynebacterium</taxon>
    </lineage>
</organism>
<gene>
    <name evidence="5" type="primary">feaR</name>
    <name evidence="5" type="ORF">CPPEL_08215</name>
</gene>
<dbReference type="Gene3D" id="1.10.10.60">
    <property type="entry name" value="Homeodomain-like"/>
    <property type="match status" value="1"/>
</dbReference>
<evidence type="ECO:0000259" key="4">
    <source>
        <dbReference type="PROSITE" id="PS01124"/>
    </source>
</evidence>
<dbReference type="InterPro" id="IPR035418">
    <property type="entry name" value="AraC-bd_2"/>
</dbReference>
<dbReference type="Proteomes" id="UP000271426">
    <property type="component" value="Chromosome"/>
</dbReference>
<dbReference type="PANTHER" id="PTHR46796:SF6">
    <property type="entry name" value="ARAC SUBFAMILY"/>
    <property type="match status" value="1"/>
</dbReference>
<dbReference type="InterPro" id="IPR018060">
    <property type="entry name" value="HTH_AraC"/>
</dbReference>
<evidence type="ECO:0000256" key="3">
    <source>
        <dbReference type="ARBA" id="ARBA00023163"/>
    </source>
</evidence>
<dbReference type="SMART" id="SM00342">
    <property type="entry name" value="HTH_ARAC"/>
    <property type="match status" value="1"/>
</dbReference>
<dbReference type="KEGG" id="cpso:CPPEL_08215"/>
<accession>A0A3G6IVS9</accession>
<dbReference type="PROSITE" id="PS00041">
    <property type="entry name" value="HTH_ARAC_FAMILY_1"/>
    <property type="match status" value="1"/>
</dbReference>
<dbReference type="AlphaFoldDB" id="A0A3G6IVS9"/>
<keyword evidence="6" id="KW-1185">Reference proteome</keyword>
<keyword evidence="2" id="KW-0238">DNA-binding</keyword>
<dbReference type="SUPFAM" id="SSF51182">
    <property type="entry name" value="RmlC-like cupins"/>
    <property type="match status" value="1"/>
</dbReference>
<dbReference type="InterPro" id="IPR011051">
    <property type="entry name" value="RmlC_Cupin_sf"/>
</dbReference>
<dbReference type="InterPro" id="IPR009057">
    <property type="entry name" value="Homeodomain-like_sf"/>
</dbReference>
<name>A0A3G6IVS9_9CORY</name>
<keyword evidence="1" id="KW-0805">Transcription regulation</keyword>
<evidence type="ECO:0000313" key="6">
    <source>
        <dbReference type="Proteomes" id="UP000271426"/>
    </source>
</evidence>
<dbReference type="PANTHER" id="PTHR46796">
    <property type="entry name" value="HTH-TYPE TRANSCRIPTIONAL ACTIVATOR RHAS-RELATED"/>
    <property type="match status" value="1"/>
</dbReference>
<dbReference type="GO" id="GO:0043565">
    <property type="term" value="F:sequence-specific DNA binding"/>
    <property type="evidence" value="ECO:0007669"/>
    <property type="project" value="InterPro"/>
</dbReference>
<dbReference type="Pfam" id="PF14525">
    <property type="entry name" value="AraC_binding_2"/>
    <property type="match status" value="1"/>
</dbReference>
<protein>
    <submittedName>
        <fullName evidence="5">Transcriptional activator FeaR</fullName>
    </submittedName>
</protein>
<reference evidence="5 6" key="1">
    <citation type="submission" date="2018-11" db="EMBL/GenBank/DDBJ databases">
        <authorList>
            <person name="Kleinhagauer T."/>
            <person name="Glaeser S.P."/>
            <person name="Spergser J."/>
            <person name="Ruckert C."/>
            <person name="Kaempfer P."/>
            <person name="Busse H.-J."/>
        </authorList>
    </citation>
    <scope>NUCLEOTIDE SEQUENCE [LARGE SCALE GENOMIC DNA]</scope>
    <source>
        <strain evidence="5 6">812CH</strain>
    </source>
</reference>
<dbReference type="InterPro" id="IPR020449">
    <property type="entry name" value="Tscrpt_reg_AraC-type_HTH"/>
</dbReference>
<evidence type="ECO:0000256" key="2">
    <source>
        <dbReference type="ARBA" id="ARBA00023125"/>
    </source>
</evidence>
<dbReference type="PROSITE" id="PS01124">
    <property type="entry name" value="HTH_ARAC_FAMILY_2"/>
    <property type="match status" value="1"/>
</dbReference>
<dbReference type="EMBL" id="CP033898">
    <property type="protein sequence ID" value="AZA09747.1"/>
    <property type="molecule type" value="Genomic_DNA"/>
</dbReference>
<evidence type="ECO:0000256" key="1">
    <source>
        <dbReference type="ARBA" id="ARBA00023015"/>
    </source>
</evidence>
<dbReference type="GO" id="GO:0003700">
    <property type="term" value="F:DNA-binding transcription factor activity"/>
    <property type="evidence" value="ECO:0007669"/>
    <property type="project" value="InterPro"/>
</dbReference>
<evidence type="ECO:0000313" key="5">
    <source>
        <dbReference type="EMBL" id="AZA09747.1"/>
    </source>
</evidence>
<feature type="domain" description="HTH araC/xylS-type" evidence="4">
    <location>
        <begin position="198"/>
        <end position="299"/>
    </location>
</feature>
<dbReference type="InterPro" id="IPR050204">
    <property type="entry name" value="AraC_XylS_family_regulators"/>
</dbReference>
<dbReference type="RefSeq" id="WP_123960635.1">
    <property type="nucleotide sequence ID" value="NZ_CP033898.1"/>
</dbReference>
<dbReference type="InterPro" id="IPR018062">
    <property type="entry name" value="HTH_AraC-typ_CS"/>
</dbReference>
<dbReference type="OrthoDB" id="9799345at2"/>
<sequence>MIGLKEFRFAVNSTVVPLRIDALESFCGAVKMHNVGRATFVHISADAHSVHRTEELIAWPSDAYVKVSQIIEGHGVLCQDGKAVHFGQGDIVIYDTSRPYDLEFPEGCTLLVVMVPKDDLALSENVLAHVTAISLTRGFSVSAAVAAFLGELARNFDELGTRAGAQLAEMVVAMIRPVLVAAAEDAGFALDSRAQLVRKIDAFIDDHLNDPDLGPKRIAQAHFISVRYLHQLFSDRATTVAGAIKGRRLDRAHALLGDPSSSSQPISVIAASCGLSDAAYFSRAFKERFGLSPSAFRRTFVA</sequence>
<proteinExistence type="predicted"/>
<dbReference type="PRINTS" id="PR00032">
    <property type="entry name" value="HTHARAC"/>
</dbReference>